<dbReference type="EMBL" id="CAWYQH010000079">
    <property type="protein sequence ID" value="CAK8681401.1"/>
    <property type="molecule type" value="Genomic_DNA"/>
</dbReference>
<evidence type="ECO:0000313" key="3">
    <source>
        <dbReference type="EMBL" id="CAK8681401.1"/>
    </source>
</evidence>
<evidence type="ECO:0008006" key="5">
    <source>
        <dbReference type="Google" id="ProtNLM"/>
    </source>
</evidence>
<name>A0ABP0FP79_CLALP</name>
<accession>A0ABP0FP79</accession>
<keyword evidence="2" id="KW-0732">Signal</keyword>
<protein>
    <recommendedName>
        <fullName evidence="5">Secreted protein</fullName>
    </recommendedName>
</protein>
<evidence type="ECO:0000256" key="1">
    <source>
        <dbReference type="SAM" id="MobiDB-lite"/>
    </source>
</evidence>
<reference evidence="3 4" key="1">
    <citation type="submission" date="2024-02" db="EMBL/GenBank/DDBJ databases">
        <authorList>
            <person name="Daric V."/>
            <person name="Darras S."/>
        </authorList>
    </citation>
    <scope>NUCLEOTIDE SEQUENCE [LARGE SCALE GENOMIC DNA]</scope>
</reference>
<feature type="region of interest" description="Disordered" evidence="1">
    <location>
        <begin position="33"/>
        <end position="74"/>
    </location>
</feature>
<evidence type="ECO:0000313" key="4">
    <source>
        <dbReference type="Proteomes" id="UP001642483"/>
    </source>
</evidence>
<organism evidence="3 4">
    <name type="scientific">Clavelina lepadiformis</name>
    <name type="common">Light-bulb sea squirt</name>
    <name type="synonym">Ascidia lepadiformis</name>
    <dbReference type="NCBI Taxonomy" id="159417"/>
    <lineage>
        <taxon>Eukaryota</taxon>
        <taxon>Metazoa</taxon>
        <taxon>Chordata</taxon>
        <taxon>Tunicata</taxon>
        <taxon>Ascidiacea</taxon>
        <taxon>Aplousobranchia</taxon>
        <taxon>Clavelinidae</taxon>
        <taxon>Clavelina</taxon>
    </lineage>
</organism>
<keyword evidence="4" id="KW-1185">Reference proteome</keyword>
<evidence type="ECO:0000256" key="2">
    <source>
        <dbReference type="SAM" id="SignalP"/>
    </source>
</evidence>
<dbReference type="Proteomes" id="UP001642483">
    <property type="component" value="Unassembled WGS sequence"/>
</dbReference>
<comment type="caution">
    <text evidence="3">The sequence shown here is derived from an EMBL/GenBank/DDBJ whole genome shotgun (WGS) entry which is preliminary data.</text>
</comment>
<proteinExistence type="predicted"/>
<feature type="signal peptide" evidence="2">
    <location>
        <begin position="1"/>
        <end position="23"/>
    </location>
</feature>
<feature type="chain" id="PRO_5046334864" description="Secreted protein" evidence="2">
    <location>
        <begin position="24"/>
        <end position="87"/>
    </location>
</feature>
<sequence>MYLKKCYLLVVLLVLISATTTNGCFSMPQNQIDERKESTVTPQSETVPAEPQDGDPKTFTGGTSPVGANCHSSLLQRPRNVRRHACL</sequence>
<gene>
    <name evidence="3" type="ORF">CVLEPA_LOCUS11606</name>
</gene>